<keyword evidence="4 7" id="KW-0812">Transmembrane</keyword>
<feature type="transmembrane region" description="Helical" evidence="7">
    <location>
        <begin position="95"/>
        <end position="117"/>
    </location>
</feature>
<comment type="subcellular location">
    <subcellularLocation>
        <location evidence="1 7">Cell membrane</location>
        <topology evidence="1 7">Multi-pass membrane protein</topology>
    </subcellularLocation>
</comment>
<organism evidence="9">
    <name type="scientific">Jonesiaceae bacterium BS-20</name>
    <dbReference type="NCBI Taxonomy" id="3120821"/>
    <lineage>
        <taxon>Bacteria</taxon>
        <taxon>Bacillati</taxon>
        <taxon>Actinomycetota</taxon>
        <taxon>Actinomycetes</taxon>
        <taxon>Micrococcales</taxon>
        <taxon>Jonesiaceae</taxon>
    </lineage>
</organism>
<keyword evidence="5 7" id="KW-1133">Transmembrane helix</keyword>
<feature type="transmembrane region" description="Helical" evidence="7">
    <location>
        <begin position="261"/>
        <end position="283"/>
    </location>
</feature>
<comment type="similarity">
    <text evidence="7">Belongs to the binding-protein-dependent transport system permease family.</text>
</comment>
<dbReference type="InterPro" id="IPR035906">
    <property type="entry name" value="MetI-like_sf"/>
</dbReference>
<dbReference type="InterPro" id="IPR000515">
    <property type="entry name" value="MetI-like"/>
</dbReference>
<name>A0AAU7DVN4_9MICO</name>
<evidence type="ECO:0000256" key="3">
    <source>
        <dbReference type="ARBA" id="ARBA00022475"/>
    </source>
</evidence>
<keyword evidence="6 7" id="KW-0472">Membrane</keyword>
<dbReference type="Gene3D" id="1.10.3720.10">
    <property type="entry name" value="MetI-like"/>
    <property type="match status" value="1"/>
</dbReference>
<dbReference type="PANTHER" id="PTHR32243">
    <property type="entry name" value="MALTOSE TRANSPORT SYSTEM PERMEASE-RELATED"/>
    <property type="match status" value="1"/>
</dbReference>
<sequence>MSATVTAPSAHQIRPDRKQVKDTKTMFYRLLQYISLAFYLIFLGFPLLWLISASFKSSAELNSLTVSLIPQDFHLGNFPDAFEKQGLISSAGNSLFVALLTTLLVILISLPGAYALARFKGKIRAFGTGWILVSQVFPVILIIIPLFMILKTVGLVDNLWGLVLVYTTYTMPFALWMLQGYVASIPVDLEEAGAIDGASRLKVLITIVFPLLKPGLIATAMFSFVSAWNEFFFALVLIQSPENYTLPITLKMFVGGEGKVALGPLAAGAVLATIPSVIFFAVLQRKLAGGMLAGAVKG</sequence>
<dbReference type="SUPFAM" id="SSF161098">
    <property type="entry name" value="MetI-like"/>
    <property type="match status" value="1"/>
</dbReference>
<evidence type="ECO:0000259" key="8">
    <source>
        <dbReference type="PROSITE" id="PS50928"/>
    </source>
</evidence>
<evidence type="ECO:0000256" key="2">
    <source>
        <dbReference type="ARBA" id="ARBA00022448"/>
    </source>
</evidence>
<dbReference type="Pfam" id="PF00528">
    <property type="entry name" value="BPD_transp_1"/>
    <property type="match status" value="1"/>
</dbReference>
<feature type="transmembrane region" description="Helical" evidence="7">
    <location>
        <begin position="162"/>
        <end position="182"/>
    </location>
</feature>
<accession>A0AAU7DVN4</accession>
<evidence type="ECO:0000256" key="1">
    <source>
        <dbReference type="ARBA" id="ARBA00004651"/>
    </source>
</evidence>
<feature type="transmembrane region" description="Helical" evidence="7">
    <location>
        <begin position="203"/>
        <end position="225"/>
    </location>
</feature>
<keyword evidence="3" id="KW-1003">Cell membrane</keyword>
<gene>
    <name evidence="9" type="ORF">V5R04_14085</name>
</gene>
<feature type="domain" description="ABC transmembrane type-1" evidence="8">
    <location>
        <begin position="91"/>
        <end position="283"/>
    </location>
</feature>
<dbReference type="GO" id="GO:0055085">
    <property type="term" value="P:transmembrane transport"/>
    <property type="evidence" value="ECO:0007669"/>
    <property type="project" value="InterPro"/>
</dbReference>
<dbReference type="AlphaFoldDB" id="A0AAU7DVN4"/>
<proteinExistence type="inferred from homology"/>
<dbReference type="CDD" id="cd06261">
    <property type="entry name" value="TM_PBP2"/>
    <property type="match status" value="1"/>
</dbReference>
<dbReference type="EMBL" id="CP146203">
    <property type="protein sequence ID" value="XBH21321.1"/>
    <property type="molecule type" value="Genomic_DNA"/>
</dbReference>
<evidence type="ECO:0000313" key="9">
    <source>
        <dbReference type="EMBL" id="XBH21321.1"/>
    </source>
</evidence>
<dbReference type="PANTHER" id="PTHR32243:SF18">
    <property type="entry name" value="INNER MEMBRANE ABC TRANSPORTER PERMEASE PROTEIN YCJP"/>
    <property type="match status" value="1"/>
</dbReference>
<dbReference type="GO" id="GO:0005886">
    <property type="term" value="C:plasma membrane"/>
    <property type="evidence" value="ECO:0007669"/>
    <property type="project" value="UniProtKB-SubCell"/>
</dbReference>
<evidence type="ECO:0000256" key="7">
    <source>
        <dbReference type="RuleBase" id="RU363032"/>
    </source>
</evidence>
<feature type="transmembrane region" description="Helical" evidence="7">
    <location>
        <begin position="129"/>
        <end position="150"/>
    </location>
</feature>
<dbReference type="PROSITE" id="PS50928">
    <property type="entry name" value="ABC_TM1"/>
    <property type="match status" value="1"/>
</dbReference>
<evidence type="ECO:0000256" key="5">
    <source>
        <dbReference type="ARBA" id="ARBA00022989"/>
    </source>
</evidence>
<dbReference type="InterPro" id="IPR050901">
    <property type="entry name" value="BP-dep_ABC_trans_perm"/>
</dbReference>
<keyword evidence="2 7" id="KW-0813">Transport</keyword>
<reference evidence="9" key="1">
    <citation type="submission" date="2024-02" db="EMBL/GenBank/DDBJ databases">
        <title>Tomenella chthoni gen. nov. sp. nov., a member of the family Jonesiaceae isolated from bat guano.</title>
        <authorList>
            <person name="Miller S.L."/>
            <person name="King J."/>
            <person name="Sankaranarayanan K."/>
            <person name="Lawson P.A."/>
        </authorList>
    </citation>
    <scope>NUCLEOTIDE SEQUENCE</scope>
    <source>
        <strain evidence="9">BS-20</strain>
    </source>
</reference>
<feature type="transmembrane region" description="Helical" evidence="7">
    <location>
        <begin position="30"/>
        <end position="51"/>
    </location>
</feature>
<evidence type="ECO:0000256" key="4">
    <source>
        <dbReference type="ARBA" id="ARBA00022692"/>
    </source>
</evidence>
<evidence type="ECO:0000256" key="6">
    <source>
        <dbReference type="ARBA" id="ARBA00023136"/>
    </source>
</evidence>
<protein>
    <submittedName>
        <fullName evidence="9">Carbohydrate ABC transporter permease</fullName>
    </submittedName>
</protein>